<dbReference type="AlphaFoldDB" id="A0A5B7E1P3"/>
<evidence type="ECO:0000256" key="3">
    <source>
        <dbReference type="ARBA" id="ARBA00022989"/>
    </source>
</evidence>
<keyword evidence="3 5" id="KW-1133">Transmembrane helix</keyword>
<dbReference type="Gene3D" id="1.20.1250.20">
    <property type="entry name" value="MFS general substrate transporter like domains"/>
    <property type="match status" value="2"/>
</dbReference>
<dbReference type="Proteomes" id="UP000324222">
    <property type="component" value="Unassembled WGS sequence"/>
</dbReference>
<organism evidence="6 7">
    <name type="scientific">Portunus trituberculatus</name>
    <name type="common">Swimming crab</name>
    <name type="synonym">Neptunus trituberculatus</name>
    <dbReference type="NCBI Taxonomy" id="210409"/>
    <lineage>
        <taxon>Eukaryota</taxon>
        <taxon>Metazoa</taxon>
        <taxon>Ecdysozoa</taxon>
        <taxon>Arthropoda</taxon>
        <taxon>Crustacea</taxon>
        <taxon>Multicrustacea</taxon>
        <taxon>Malacostraca</taxon>
        <taxon>Eumalacostraca</taxon>
        <taxon>Eucarida</taxon>
        <taxon>Decapoda</taxon>
        <taxon>Pleocyemata</taxon>
        <taxon>Brachyura</taxon>
        <taxon>Eubrachyura</taxon>
        <taxon>Portunoidea</taxon>
        <taxon>Portunidae</taxon>
        <taxon>Portuninae</taxon>
        <taxon>Portunus</taxon>
    </lineage>
</organism>
<evidence type="ECO:0000313" key="6">
    <source>
        <dbReference type="EMBL" id="MPC27881.1"/>
    </source>
</evidence>
<evidence type="ECO:0000256" key="1">
    <source>
        <dbReference type="ARBA" id="ARBA00004141"/>
    </source>
</evidence>
<comment type="subcellular location">
    <subcellularLocation>
        <location evidence="1">Membrane</location>
        <topology evidence="1">Multi-pass membrane protein</topology>
    </subcellularLocation>
</comment>
<comment type="caution">
    <text evidence="6">The sequence shown here is derived from an EMBL/GenBank/DDBJ whole genome shotgun (WGS) entry which is preliminary data.</text>
</comment>
<evidence type="ECO:0000313" key="7">
    <source>
        <dbReference type="Proteomes" id="UP000324222"/>
    </source>
</evidence>
<gene>
    <name evidence="6" type="primary">slc37a2_0</name>
    <name evidence="6" type="ORF">E2C01_021071</name>
</gene>
<dbReference type="OrthoDB" id="3639251at2759"/>
<keyword evidence="2 5" id="KW-0812">Transmembrane</keyword>
<dbReference type="PANTHER" id="PTHR43184:SF12">
    <property type="entry name" value="SUGAR PHOSPHATE EXCHANGER 3"/>
    <property type="match status" value="1"/>
</dbReference>
<feature type="transmembrane region" description="Helical" evidence="5">
    <location>
        <begin position="92"/>
        <end position="117"/>
    </location>
</feature>
<dbReference type="EMBL" id="VSRR010001819">
    <property type="protein sequence ID" value="MPC27881.1"/>
    <property type="molecule type" value="Genomic_DNA"/>
</dbReference>
<feature type="transmembrane region" description="Helical" evidence="5">
    <location>
        <begin position="68"/>
        <end position="85"/>
    </location>
</feature>
<dbReference type="GO" id="GO:0016020">
    <property type="term" value="C:membrane"/>
    <property type="evidence" value="ECO:0007669"/>
    <property type="project" value="UniProtKB-SubCell"/>
</dbReference>
<keyword evidence="4 5" id="KW-0472">Membrane</keyword>
<feature type="transmembrane region" description="Helical" evidence="5">
    <location>
        <begin position="137"/>
        <end position="163"/>
    </location>
</feature>
<evidence type="ECO:0000256" key="2">
    <source>
        <dbReference type="ARBA" id="ARBA00022692"/>
    </source>
</evidence>
<evidence type="ECO:0000256" key="4">
    <source>
        <dbReference type="ARBA" id="ARBA00023136"/>
    </source>
</evidence>
<proteinExistence type="predicted"/>
<reference evidence="6 7" key="1">
    <citation type="submission" date="2019-05" db="EMBL/GenBank/DDBJ databases">
        <title>Another draft genome of Portunus trituberculatus and its Hox gene families provides insights of decapod evolution.</title>
        <authorList>
            <person name="Jeong J.-H."/>
            <person name="Song I."/>
            <person name="Kim S."/>
            <person name="Choi T."/>
            <person name="Kim D."/>
            <person name="Ryu S."/>
            <person name="Kim W."/>
        </authorList>
    </citation>
    <scope>NUCLEOTIDE SEQUENCE [LARGE SCALE GENOMIC DNA]</scope>
    <source>
        <tissue evidence="6">Muscle</tissue>
    </source>
</reference>
<name>A0A5B7E1P3_PORTR</name>
<dbReference type="PANTHER" id="PTHR43184">
    <property type="entry name" value="MAJOR FACILITATOR SUPERFAMILY TRANSPORTER 16, ISOFORM B"/>
    <property type="match status" value="1"/>
</dbReference>
<protein>
    <submittedName>
        <fullName evidence="6">Glucose-6-phosphate exchanger SLC37A2</fullName>
    </submittedName>
</protein>
<sequence length="255" mass="28164">MGYSSWIWILTFLIYCSYHMSRKPISVVKNVLYQNCTLVNETRNGTYWCDWKPFDNENAPTLLSTVDSSFLFTYAFVMFFSGFVAERMDLRLFLSGGMVFSGVFCSMFGLGLIMGIWNSHTSVGNILGTVIPAAFVSYNWGLSFIVPGLIIASVGVLVFFFMVPEPTMVGLPNPNKKEISHDVMTKMAGRIHKQHFTARVLSCLIGLRSEMVGGQRGGLVAIVSTKNGRIWLSLSSGEDAQISHDVMAGHAIAGI</sequence>
<dbReference type="InterPro" id="IPR036259">
    <property type="entry name" value="MFS_trans_sf"/>
</dbReference>
<accession>A0A5B7E1P3</accession>
<dbReference type="SUPFAM" id="SSF103473">
    <property type="entry name" value="MFS general substrate transporter"/>
    <property type="match status" value="1"/>
</dbReference>
<keyword evidence="7" id="KW-1185">Reference proteome</keyword>
<evidence type="ECO:0000256" key="5">
    <source>
        <dbReference type="SAM" id="Phobius"/>
    </source>
</evidence>